<dbReference type="OrthoDB" id="121349at2759"/>
<name>A0A225W0B0_9STRA</name>
<dbReference type="EMBL" id="NBNE01002216">
    <property type="protein sequence ID" value="OWZ11136.1"/>
    <property type="molecule type" value="Genomic_DNA"/>
</dbReference>
<dbReference type="AlphaFoldDB" id="A0A225W0B0"/>
<evidence type="ECO:0000313" key="1">
    <source>
        <dbReference type="EMBL" id="OWZ11136.1"/>
    </source>
</evidence>
<comment type="caution">
    <text evidence="1">The sequence shown here is derived from an EMBL/GenBank/DDBJ whole genome shotgun (WGS) entry which is preliminary data.</text>
</comment>
<sequence length="50" mass="5799">MVGELLRLRFSDGDAKRRLEAADTKIKKALAWQYFVSVLFQRLGMVLNQD</sequence>
<accession>A0A225W0B0</accession>
<evidence type="ECO:0000313" key="2">
    <source>
        <dbReference type="Proteomes" id="UP000198211"/>
    </source>
</evidence>
<keyword evidence="2" id="KW-1185">Reference proteome</keyword>
<protein>
    <submittedName>
        <fullName evidence="1">Uncharacterized protein</fullName>
    </submittedName>
</protein>
<gene>
    <name evidence="1" type="ORF">PHMEG_00015890</name>
</gene>
<organism evidence="1 2">
    <name type="scientific">Phytophthora megakarya</name>
    <dbReference type="NCBI Taxonomy" id="4795"/>
    <lineage>
        <taxon>Eukaryota</taxon>
        <taxon>Sar</taxon>
        <taxon>Stramenopiles</taxon>
        <taxon>Oomycota</taxon>
        <taxon>Peronosporomycetes</taxon>
        <taxon>Peronosporales</taxon>
        <taxon>Peronosporaceae</taxon>
        <taxon>Phytophthora</taxon>
    </lineage>
</organism>
<proteinExistence type="predicted"/>
<dbReference type="Proteomes" id="UP000198211">
    <property type="component" value="Unassembled WGS sequence"/>
</dbReference>
<reference evidence="2" key="1">
    <citation type="submission" date="2017-03" db="EMBL/GenBank/DDBJ databases">
        <title>Phytopthora megakarya and P. palmivora, two closely related causual agents of cacao black pod achieved similar genome size and gene model numbers by different mechanisms.</title>
        <authorList>
            <person name="Ali S."/>
            <person name="Shao J."/>
            <person name="Larry D.J."/>
            <person name="Kronmiller B."/>
            <person name="Shen D."/>
            <person name="Strem M.D."/>
            <person name="Melnick R.L."/>
            <person name="Guiltinan M.J."/>
            <person name="Tyler B.M."/>
            <person name="Meinhardt L.W."/>
            <person name="Bailey B.A."/>
        </authorList>
    </citation>
    <scope>NUCLEOTIDE SEQUENCE [LARGE SCALE GENOMIC DNA]</scope>
    <source>
        <strain evidence="2">zdho120</strain>
    </source>
</reference>